<feature type="compositionally biased region" description="Low complexity" evidence="15">
    <location>
        <begin position="816"/>
        <end position="842"/>
    </location>
</feature>
<feature type="region of interest" description="Disordered" evidence="15">
    <location>
        <begin position="800"/>
        <end position="851"/>
    </location>
</feature>
<feature type="region of interest" description="Disordered" evidence="15">
    <location>
        <begin position="1014"/>
        <end position="1116"/>
    </location>
</feature>
<dbReference type="GO" id="GO:0003714">
    <property type="term" value="F:transcription corepressor activity"/>
    <property type="evidence" value="ECO:0007669"/>
    <property type="project" value="UniProtKB-ARBA"/>
</dbReference>
<dbReference type="GO" id="GO:0008270">
    <property type="term" value="F:zinc ion binding"/>
    <property type="evidence" value="ECO:0007669"/>
    <property type="project" value="UniProtKB-KW"/>
</dbReference>
<dbReference type="CTD" id="161882"/>
<keyword evidence="10" id="KW-0804">Transcription</keyword>
<dbReference type="PROSITE" id="PS51810">
    <property type="entry name" value="ZF_CCHC_FOG"/>
    <property type="match status" value="5"/>
</dbReference>
<keyword evidence="11" id="KW-0539">Nucleus</keyword>
<dbReference type="Proteomes" id="UP000050525">
    <property type="component" value="Unassembled WGS sequence"/>
</dbReference>
<dbReference type="InterPro" id="IPR039746">
    <property type="entry name" value="FOG"/>
</dbReference>
<feature type="region of interest" description="Disordered" evidence="15">
    <location>
        <begin position="431"/>
        <end position="553"/>
    </location>
</feature>
<dbReference type="InterPro" id="IPR049361">
    <property type="entry name" value="ZFPM1/2_PR"/>
</dbReference>
<gene>
    <name evidence="18" type="primary">ZFPM1</name>
    <name evidence="18" type="ORF">Y1Q_0021131</name>
</gene>
<evidence type="ECO:0000256" key="8">
    <source>
        <dbReference type="ARBA" id="ARBA00023125"/>
    </source>
</evidence>
<dbReference type="OrthoDB" id="8742770at2759"/>
<dbReference type="PROSITE" id="PS50157">
    <property type="entry name" value="ZINC_FINGER_C2H2_2"/>
    <property type="match status" value="2"/>
</dbReference>
<keyword evidence="4" id="KW-0677">Repeat</keyword>
<dbReference type="GO" id="GO:0030219">
    <property type="term" value="P:megakaryocyte differentiation"/>
    <property type="evidence" value="ECO:0007669"/>
    <property type="project" value="TreeGrafter"/>
</dbReference>
<evidence type="ECO:0000256" key="11">
    <source>
        <dbReference type="ARBA" id="ARBA00023242"/>
    </source>
</evidence>
<feature type="compositionally biased region" description="Low complexity" evidence="15">
    <location>
        <begin position="431"/>
        <end position="443"/>
    </location>
</feature>
<evidence type="ECO:0000256" key="9">
    <source>
        <dbReference type="ARBA" id="ARBA00023159"/>
    </source>
</evidence>
<name>A0A151NCM2_ALLMI</name>
<keyword evidence="5 14" id="KW-0863">Zinc-finger</keyword>
<keyword evidence="19" id="KW-1185">Reference proteome</keyword>
<dbReference type="GO" id="GO:0001817">
    <property type="term" value="P:regulation of cytokine production"/>
    <property type="evidence" value="ECO:0007669"/>
    <property type="project" value="UniProtKB-ARBA"/>
</dbReference>
<dbReference type="SMART" id="SM00355">
    <property type="entry name" value="ZnF_C2H2"/>
    <property type="match status" value="10"/>
</dbReference>
<dbReference type="PANTHER" id="PTHR12958">
    <property type="entry name" value="FRIEND OF GATA2-RELATED"/>
    <property type="match status" value="1"/>
</dbReference>
<dbReference type="GO" id="GO:0002521">
    <property type="term" value="P:leukocyte differentiation"/>
    <property type="evidence" value="ECO:0007669"/>
    <property type="project" value="UniProtKB-ARBA"/>
</dbReference>
<keyword evidence="2" id="KW-0678">Repressor</keyword>
<dbReference type="Pfam" id="PF00096">
    <property type="entry name" value="zf-C2H2"/>
    <property type="match status" value="1"/>
</dbReference>
<dbReference type="EMBL" id="AKHW03003390">
    <property type="protein sequence ID" value="KYO34564.1"/>
    <property type="molecule type" value="Genomic_DNA"/>
</dbReference>
<feature type="compositionally biased region" description="Low complexity" evidence="15">
    <location>
        <begin position="473"/>
        <end position="484"/>
    </location>
</feature>
<dbReference type="Pfam" id="PF21182">
    <property type="entry name" value="FOG1-like_PR"/>
    <property type="match status" value="1"/>
</dbReference>
<dbReference type="GO" id="GO:0030218">
    <property type="term" value="P:erythrocyte differentiation"/>
    <property type="evidence" value="ECO:0007669"/>
    <property type="project" value="TreeGrafter"/>
</dbReference>
<dbReference type="KEGG" id="amj:102562283"/>
<feature type="region of interest" description="Disordered" evidence="15">
    <location>
        <begin position="1"/>
        <end position="93"/>
    </location>
</feature>
<evidence type="ECO:0000256" key="4">
    <source>
        <dbReference type="ARBA" id="ARBA00022737"/>
    </source>
</evidence>
<dbReference type="PANTHER" id="PTHR12958:SF4">
    <property type="entry name" value="ZINC FINGER PROTEIN ZFPM1"/>
    <property type="match status" value="1"/>
</dbReference>
<evidence type="ECO:0000259" key="17">
    <source>
        <dbReference type="PROSITE" id="PS51810"/>
    </source>
</evidence>
<evidence type="ECO:0000256" key="15">
    <source>
        <dbReference type="SAM" id="MobiDB-lite"/>
    </source>
</evidence>
<proteinExistence type="predicted"/>
<feature type="domain" description="C2H2-type" evidence="16">
    <location>
        <begin position="288"/>
        <end position="317"/>
    </location>
</feature>
<feature type="region of interest" description="Disordered" evidence="15">
    <location>
        <begin position="639"/>
        <end position="738"/>
    </location>
</feature>
<feature type="compositionally biased region" description="Low complexity" evidence="15">
    <location>
        <begin position="72"/>
        <end position="85"/>
    </location>
</feature>
<evidence type="ECO:0000313" key="18">
    <source>
        <dbReference type="EMBL" id="KYO34564.1"/>
    </source>
</evidence>
<keyword evidence="7" id="KW-0805">Transcription regulation</keyword>
<feature type="domain" description="C2H2-type" evidence="16">
    <location>
        <begin position="318"/>
        <end position="341"/>
    </location>
</feature>
<evidence type="ECO:0000256" key="14">
    <source>
        <dbReference type="PROSITE-ProRule" id="PRU00042"/>
    </source>
</evidence>
<dbReference type="InterPro" id="IPR013087">
    <property type="entry name" value="Znf_C2H2_type"/>
</dbReference>
<dbReference type="InterPro" id="IPR034731">
    <property type="entry name" value="Znf_CCHC_FOG"/>
</dbReference>
<dbReference type="GO" id="GO:0061629">
    <property type="term" value="F:RNA polymerase II-specific DNA-binding transcription factor binding"/>
    <property type="evidence" value="ECO:0007669"/>
    <property type="project" value="InterPro"/>
</dbReference>
<feature type="domain" description="CCHC FOG-type" evidence="17">
    <location>
        <begin position="861"/>
        <end position="894"/>
    </location>
</feature>
<dbReference type="AlphaFoldDB" id="A0A151NCM2"/>
<dbReference type="GO" id="GO:0000122">
    <property type="term" value="P:negative regulation of transcription by RNA polymerase II"/>
    <property type="evidence" value="ECO:0007669"/>
    <property type="project" value="UniProtKB-ARBA"/>
</dbReference>
<keyword evidence="3" id="KW-0479">Metal-binding</keyword>
<feature type="compositionally biased region" description="Pro residues" evidence="15">
    <location>
        <begin position="1033"/>
        <end position="1047"/>
    </location>
</feature>
<evidence type="ECO:0000256" key="2">
    <source>
        <dbReference type="ARBA" id="ARBA00022491"/>
    </source>
</evidence>
<keyword evidence="8" id="KW-0238">DNA-binding</keyword>
<dbReference type="GO" id="GO:0003677">
    <property type="term" value="F:DNA binding"/>
    <property type="evidence" value="ECO:0007669"/>
    <property type="project" value="UniProtKB-KW"/>
</dbReference>
<dbReference type="InterPro" id="IPR059121">
    <property type="entry name" value="CCHC_ZFPM2-like"/>
</dbReference>
<dbReference type="STRING" id="8496.A0A151NCM2"/>
<feature type="compositionally biased region" description="Low complexity" evidence="15">
    <location>
        <begin position="1060"/>
        <end position="1082"/>
    </location>
</feature>
<feature type="compositionally biased region" description="Pro residues" evidence="15">
    <location>
        <begin position="653"/>
        <end position="677"/>
    </location>
</feature>
<evidence type="ECO:0000256" key="13">
    <source>
        <dbReference type="ARBA" id="ARBA00082476"/>
    </source>
</evidence>
<dbReference type="GO" id="GO:0005634">
    <property type="term" value="C:nucleus"/>
    <property type="evidence" value="ECO:0007669"/>
    <property type="project" value="UniProtKB-SubCell"/>
</dbReference>
<sequence length="1155" mass="121668">MSRRKQSNPRQIKRSFGDMEEGEDAPAEEKSPSEREAGASDHESSADCEASSPPCSEEAESKEALESPQVSEQPEPGETPQETNPWDGPDELELVEPEGESRIRARQSLPAGLCWGPYHGNIHGEPASPEQNETNPPVTLILGDEHCWLSHLPLVSTEAEANAVIYRKDEGIWCKTTQAVREGEPLSAIVMTEPQAIPNHTVKPEPGDVPYPATLHSDIQLLPQQAGMAAILATAVVNKDVFPCKDCGIWYRSERNLQAHLMYYCASRQSSASPAADEKPKETYPNERVCPFPQCKKSCPSASSLEIHMRSHSGERPFVCLICLSAFTTKANCERHLKVHTDTLNGVCHSCGFISTTRDILYSHLVTNHMICQPGSKGEVYSPGPGLPAAKPLAPGLSQPGATPTLKCSLCGFVADGLVGLQQHVARHGPLPAGLGGAEPRAAQPLPCPDSPARTQADETPNGEARTPHGEGTSSSSSCSSTSSEAVPSIRVKEEPLDSPAGETEGAKGDASPGMDPDTSSRASSPRSLPSTKVKSELASPTPGSSPVPSEPAAGGTVFLPQYVFGHEAAVVPQASEILAKMSELVHSRLKQGQGAAGPASLFPGAPVPKGATCFECEITFNNINNYYVHKRLYCSSRHLSEDSPPGARKPKAPPPPAPKGPALLSPPPPDSLPLPAPEAEAERGATPPVPTPEAKVEEGSGGSAKAGGSPEADGAGRASEGSPSPSSSVDEAEEDPSRTLCEACNIRFSRHETYVVHKRFYCASRHDPPLRRPSTAKGPFLPQPVRTRKRRKLYEIHGAPSPAHSLPELPPAEPPAGTALPPALLAAKAPSPSSSPDAEGPIDLSKKPRRQGEMLPASLLPLADYHECTACRISFHSLDGYLAHKKYYCPATPLQAGALEQLQKMKGAAPALLKARSSPDLPPEEPEGVRVKLEKAAPSPGAKPLALPAAYPGLDSLQRYAGTKAVPLPGAKGPLSVCPYCPLNGAVKGDLIEHFRSAHGLFVAKSVAGHGPPETALQAGARTPGGCTPDAGLPPPLPAGSPPQPPARLRKDSFNGKEPAASANGSPLPAGSPSAPLTLSPVPEALRDAGLQPPTPPGYTDKSVQTPPAKALPSPVPNGNHRYCRLCNIKFSSLSTFIAHKKYYCSSHAAEHVK</sequence>
<comment type="caution">
    <text evidence="18">The sequence shown here is derived from an EMBL/GenBank/DDBJ whole genome shotgun (WGS) entry which is preliminary data.</text>
</comment>
<dbReference type="FunFam" id="3.30.160.60:FF:000828">
    <property type="entry name" value="Zinc finger protein, FOG family member 1"/>
    <property type="match status" value="1"/>
</dbReference>
<dbReference type="FunFam" id="3.30.160.60:FF:001079">
    <property type="entry name" value="zinc finger protein ZFPM1 isoform X2"/>
    <property type="match status" value="1"/>
</dbReference>
<evidence type="ECO:0000256" key="5">
    <source>
        <dbReference type="ARBA" id="ARBA00022771"/>
    </source>
</evidence>
<dbReference type="GeneID" id="102562283"/>
<organism evidence="18 19">
    <name type="scientific">Alligator mississippiensis</name>
    <name type="common">American alligator</name>
    <dbReference type="NCBI Taxonomy" id="8496"/>
    <lineage>
        <taxon>Eukaryota</taxon>
        <taxon>Metazoa</taxon>
        <taxon>Chordata</taxon>
        <taxon>Craniata</taxon>
        <taxon>Vertebrata</taxon>
        <taxon>Euteleostomi</taxon>
        <taxon>Archelosauria</taxon>
        <taxon>Archosauria</taxon>
        <taxon>Crocodylia</taxon>
        <taxon>Alligatoridae</taxon>
        <taxon>Alligatorinae</taxon>
        <taxon>Alligator</taxon>
    </lineage>
</organism>
<dbReference type="CDD" id="cd19215">
    <property type="entry name" value="PR-SET_ZFPM1"/>
    <property type="match status" value="1"/>
</dbReference>
<evidence type="ECO:0000313" key="19">
    <source>
        <dbReference type="Proteomes" id="UP000050525"/>
    </source>
</evidence>
<dbReference type="InterPro" id="IPR036236">
    <property type="entry name" value="Znf_C2H2_sf"/>
</dbReference>
<dbReference type="GO" id="GO:0048646">
    <property type="term" value="P:anatomical structure formation involved in morphogenesis"/>
    <property type="evidence" value="ECO:0007669"/>
    <property type="project" value="UniProtKB-ARBA"/>
</dbReference>
<dbReference type="Pfam" id="PF25445">
    <property type="entry name" value="CCHC_ZFPM2"/>
    <property type="match status" value="1"/>
</dbReference>
<dbReference type="GO" id="GO:0007507">
    <property type="term" value="P:heart development"/>
    <property type="evidence" value="ECO:0007669"/>
    <property type="project" value="TreeGrafter"/>
</dbReference>
<dbReference type="Gene3D" id="2.170.270.10">
    <property type="entry name" value="SET domain"/>
    <property type="match status" value="1"/>
</dbReference>
<feature type="compositionally biased region" description="Basic and acidic residues" evidence="15">
    <location>
        <begin position="27"/>
        <end position="45"/>
    </location>
</feature>
<feature type="domain" description="CCHC FOG-type" evidence="17">
    <location>
        <begin position="734"/>
        <end position="767"/>
    </location>
</feature>
<accession>A0A151NCM2</accession>
<keyword evidence="9" id="KW-0010">Activator</keyword>
<dbReference type="Gene3D" id="3.30.160.60">
    <property type="entry name" value="Classic Zinc Finger"/>
    <property type="match status" value="2"/>
</dbReference>
<dbReference type="InterPro" id="IPR046341">
    <property type="entry name" value="SET_dom_sf"/>
</dbReference>
<dbReference type="GO" id="GO:0045944">
    <property type="term" value="P:positive regulation of transcription by RNA polymerase II"/>
    <property type="evidence" value="ECO:0007669"/>
    <property type="project" value="TreeGrafter"/>
</dbReference>
<dbReference type="GO" id="GO:0051241">
    <property type="term" value="P:negative regulation of multicellular organismal process"/>
    <property type="evidence" value="ECO:0007669"/>
    <property type="project" value="UniProtKB-ARBA"/>
</dbReference>
<evidence type="ECO:0000259" key="16">
    <source>
        <dbReference type="PROSITE" id="PS50157"/>
    </source>
</evidence>
<feature type="domain" description="CCHC FOG-type" evidence="17">
    <location>
        <begin position="1117"/>
        <end position="1150"/>
    </location>
</feature>
<keyword evidence="6" id="KW-0862">Zinc</keyword>
<evidence type="ECO:0000256" key="6">
    <source>
        <dbReference type="ARBA" id="ARBA00022833"/>
    </source>
</evidence>
<feature type="compositionally biased region" description="Low complexity" evidence="15">
    <location>
        <begin position="520"/>
        <end position="531"/>
    </location>
</feature>
<evidence type="ECO:0000256" key="3">
    <source>
        <dbReference type="ARBA" id="ARBA00022723"/>
    </source>
</evidence>
<protein>
    <recommendedName>
        <fullName evidence="12">Zinc finger protein ZFPM1</fullName>
    </recommendedName>
    <alternativeName>
        <fullName evidence="13">Friend of GATA protein 1</fullName>
    </alternativeName>
</protein>
<evidence type="ECO:0000256" key="7">
    <source>
        <dbReference type="ARBA" id="ARBA00023015"/>
    </source>
</evidence>
<feature type="domain" description="CCHC FOG-type" evidence="17">
    <location>
        <begin position="236"/>
        <end position="269"/>
    </location>
</feature>
<evidence type="ECO:0000256" key="1">
    <source>
        <dbReference type="ARBA" id="ARBA00004123"/>
    </source>
</evidence>
<feature type="compositionally biased region" description="Low complexity" evidence="15">
    <location>
        <begin position="707"/>
        <end position="730"/>
    </location>
</feature>
<feature type="domain" description="CCHC FOG-type" evidence="17">
    <location>
        <begin position="606"/>
        <end position="639"/>
    </location>
</feature>
<feature type="compositionally biased region" description="Basic residues" evidence="15">
    <location>
        <begin position="1"/>
        <end position="13"/>
    </location>
</feature>
<dbReference type="eggNOG" id="KOG1721">
    <property type="taxonomic scope" value="Eukaryota"/>
</dbReference>
<dbReference type="GO" id="GO:0045637">
    <property type="term" value="P:regulation of myeloid cell differentiation"/>
    <property type="evidence" value="ECO:0007669"/>
    <property type="project" value="UniProtKB-ARBA"/>
</dbReference>
<dbReference type="SUPFAM" id="SSF57667">
    <property type="entry name" value="beta-beta-alpha zinc fingers"/>
    <property type="match status" value="6"/>
</dbReference>
<evidence type="ECO:0000256" key="10">
    <source>
        <dbReference type="ARBA" id="ARBA00023163"/>
    </source>
</evidence>
<evidence type="ECO:0000256" key="12">
    <source>
        <dbReference type="ARBA" id="ARBA00074643"/>
    </source>
</evidence>
<dbReference type="PROSITE" id="PS00028">
    <property type="entry name" value="ZINC_FINGER_C2H2_1"/>
    <property type="match status" value="2"/>
</dbReference>
<reference evidence="18 19" key="1">
    <citation type="journal article" date="2012" name="Genome Biol.">
        <title>Sequencing three crocodilian genomes to illuminate the evolution of archosaurs and amniotes.</title>
        <authorList>
            <person name="St John J.A."/>
            <person name="Braun E.L."/>
            <person name="Isberg S.R."/>
            <person name="Miles L.G."/>
            <person name="Chong A.Y."/>
            <person name="Gongora J."/>
            <person name="Dalzell P."/>
            <person name="Moran C."/>
            <person name="Bed'hom B."/>
            <person name="Abzhanov A."/>
            <person name="Burgess S.C."/>
            <person name="Cooksey A.M."/>
            <person name="Castoe T.A."/>
            <person name="Crawford N.G."/>
            <person name="Densmore L.D."/>
            <person name="Drew J.C."/>
            <person name="Edwards S.V."/>
            <person name="Faircloth B.C."/>
            <person name="Fujita M.K."/>
            <person name="Greenwold M.J."/>
            <person name="Hoffmann F.G."/>
            <person name="Howard J.M."/>
            <person name="Iguchi T."/>
            <person name="Janes D.E."/>
            <person name="Khan S.Y."/>
            <person name="Kohno S."/>
            <person name="de Koning A.J."/>
            <person name="Lance S.L."/>
            <person name="McCarthy F.M."/>
            <person name="McCormack J.E."/>
            <person name="Merchant M.E."/>
            <person name="Peterson D.G."/>
            <person name="Pollock D.D."/>
            <person name="Pourmand N."/>
            <person name="Raney B.J."/>
            <person name="Roessler K.A."/>
            <person name="Sanford J.R."/>
            <person name="Sawyer R.H."/>
            <person name="Schmidt C.J."/>
            <person name="Triplett E.W."/>
            <person name="Tuberville T.D."/>
            <person name="Venegas-Anaya M."/>
            <person name="Howard J.T."/>
            <person name="Jarvis E.D."/>
            <person name="Guillette L.J.Jr."/>
            <person name="Glenn T.C."/>
            <person name="Green R.E."/>
            <person name="Ray D.A."/>
        </authorList>
    </citation>
    <scope>NUCLEOTIDE SEQUENCE [LARGE SCALE GENOMIC DNA]</scope>
    <source>
        <strain evidence="18">KSC_2009_1</strain>
    </source>
</reference>
<comment type="subcellular location">
    <subcellularLocation>
        <location evidence="1">Nucleus</location>
    </subcellularLocation>
</comment>